<evidence type="ECO:0000256" key="6">
    <source>
        <dbReference type="ARBA" id="ARBA00017322"/>
    </source>
</evidence>
<evidence type="ECO:0000256" key="13">
    <source>
        <dbReference type="ARBA" id="ARBA00023004"/>
    </source>
</evidence>
<evidence type="ECO:0000256" key="15">
    <source>
        <dbReference type="ARBA" id="ARBA00023014"/>
    </source>
</evidence>
<evidence type="ECO:0000256" key="18">
    <source>
        <dbReference type="SAM" id="Phobius"/>
    </source>
</evidence>
<evidence type="ECO:0000256" key="1">
    <source>
        <dbReference type="ARBA" id="ARBA00000085"/>
    </source>
</evidence>
<keyword evidence="18" id="KW-0472">Membrane</keyword>
<comment type="subcellular location">
    <subcellularLocation>
        <location evidence="4">Cytoplasm</location>
    </subcellularLocation>
    <subcellularLocation>
        <location evidence="3">Membrane</location>
    </subcellularLocation>
</comment>
<dbReference type="GO" id="GO:0000155">
    <property type="term" value="F:phosphorelay sensor kinase activity"/>
    <property type="evidence" value="ECO:0007669"/>
    <property type="project" value="InterPro"/>
</dbReference>
<comment type="caution">
    <text evidence="21">The sequence shown here is derived from an EMBL/GenBank/DDBJ whole genome shotgun (WGS) entry which is preliminary data.</text>
</comment>
<dbReference type="PROSITE" id="PS50885">
    <property type="entry name" value="HAMP"/>
    <property type="match status" value="1"/>
</dbReference>
<dbReference type="GO" id="GO:0046983">
    <property type="term" value="F:protein dimerization activity"/>
    <property type="evidence" value="ECO:0007669"/>
    <property type="project" value="InterPro"/>
</dbReference>
<dbReference type="EC" id="2.7.13.3" evidence="5"/>
<reference evidence="22" key="1">
    <citation type="submission" date="2015-03" db="EMBL/GenBank/DDBJ databases">
        <title>Draft genome sequence of a novel methanotroph (Sn10-6) isolated from flooded ricefield rhizosphere in India.</title>
        <authorList>
            <person name="Pandit P.S."/>
            <person name="Pore S.D."/>
            <person name="Arora P."/>
            <person name="Kapse N.G."/>
            <person name="Dhakephalkar P.K."/>
            <person name="Rahalkar M.C."/>
        </authorList>
    </citation>
    <scope>NUCLEOTIDE SEQUENCE [LARGE SCALE GENOMIC DNA]</scope>
    <source>
        <strain evidence="22">Sn10-6</strain>
    </source>
</reference>
<dbReference type="RefSeq" id="WP_045780583.1">
    <property type="nucleotide sequence ID" value="NZ_LAJX01000281.1"/>
</dbReference>
<keyword evidence="10" id="KW-0808">Transferase</keyword>
<dbReference type="InterPro" id="IPR011712">
    <property type="entry name" value="Sig_transdc_His_kin_sub3_dim/P"/>
</dbReference>
<dbReference type="InterPro" id="IPR003594">
    <property type="entry name" value="HATPase_dom"/>
</dbReference>
<dbReference type="InterPro" id="IPR003660">
    <property type="entry name" value="HAMP_dom"/>
</dbReference>
<keyword evidence="11" id="KW-0479">Metal-binding</keyword>
<gene>
    <name evidence="21" type="ORF">VZ94_20040</name>
</gene>
<dbReference type="Gene3D" id="3.30.565.10">
    <property type="entry name" value="Histidine kinase-like ATPase, C-terminal domain"/>
    <property type="match status" value="1"/>
</dbReference>
<evidence type="ECO:0000313" key="21">
    <source>
        <dbReference type="EMBL" id="KJV05186.1"/>
    </source>
</evidence>
<evidence type="ECO:0000259" key="19">
    <source>
        <dbReference type="PROSITE" id="PS50109"/>
    </source>
</evidence>
<dbReference type="Pfam" id="PF07730">
    <property type="entry name" value="HisKA_3"/>
    <property type="match status" value="1"/>
</dbReference>
<keyword evidence="18" id="KW-1133">Transmembrane helix</keyword>
<dbReference type="AlphaFoldDB" id="A0A0F3IEL0"/>
<dbReference type="InterPro" id="IPR004358">
    <property type="entry name" value="Sig_transdc_His_kin-like_C"/>
</dbReference>
<dbReference type="GO" id="GO:0051539">
    <property type="term" value="F:4 iron, 4 sulfur cluster binding"/>
    <property type="evidence" value="ECO:0007669"/>
    <property type="project" value="UniProtKB-KW"/>
</dbReference>
<keyword evidence="7" id="KW-0004">4Fe-4S</keyword>
<evidence type="ECO:0000256" key="8">
    <source>
        <dbReference type="ARBA" id="ARBA00022490"/>
    </source>
</evidence>
<evidence type="ECO:0000256" key="9">
    <source>
        <dbReference type="ARBA" id="ARBA00022553"/>
    </source>
</evidence>
<keyword evidence="22" id="KW-1185">Reference proteome</keyword>
<dbReference type="Pfam" id="PF16448">
    <property type="entry name" value="LapD_MoxY_N"/>
    <property type="match status" value="1"/>
</dbReference>
<dbReference type="InterPro" id="IPR036890">
    <property type="entry name" value="HATPase_C_sf"/>
</dbReference>
<dbReference type="CDD" id="cd16917">
    <property type="entry name" value="HATPase_UhpB-NarQ-NarX-like"/>
    <property type="match status" value="1"/>
</dbReference>
<dbReference type="PROSITE" id="PS50109">
    <property type="entry name" value="HIS_KIN"/>
    <property type="match status" value="1"/>
</dbReference>
<evidence type="ECO:0000256" key="7">
    <source>
        <dbReference type="ARBA" id="ARBA00022485"/>
    </source>
</evidence>
<evidence type="ECO:0000256" key="2">
    <source>
        <dbReference type="ARBA" id="ARBA00001966"/>
    </source>
</evidence>
<keyword evidence="18" id="KW-0812">Transmembrane</keyword>
<sequence>MVNNSLRFQINLRILLTSIIILLLGGLIVIWQARTSVNREITSSLNLAKQLINLHIQSPATTVDLNDWLPSFVTLEQTRHLQIRLKQANGASVTFGANKQPETEHPMPPSWFIHLVTADVSGIEQQLTTAQGQPIVLMIAADPLDEITEAWQESGVFFAALLIMASITFIAVNLVFNKAFSAIQLIVSNLQTIEQGEYEQHLPSFSSLEFNQIASAINHMTITLAATKRENSALTLHSLEIQEEERRRLSQELHDELGQSLTAIKVMAVTAKTQPANSATIHQSIIEICDHLITVVRSMMRQLHPLMLEELGLKATLEDLINHWMLRQPELSITLNCSDDIDGLDAKMTIQLFRIIQESLTNIVRHASANQARIELSISDDDYLHIEIRDNGLGCVDNSPKSGFGLLGMRERVNSLGGLLRIHSEPGLGLVISVTIPLFIRLPT</sequence>
<dbReference type="PANTHER" id="PTHR24421:SF58">
    <property type="entry name" value="SIGNAL TRANSDUCTION HISTIDINE-PROTEIN KINASE_PHOSPHATASE UHPB"/>
    <property type="match status" value="1"/>
</dbReference>
<evidence type="ECO:0000256" key="10">
    <source>
        <dbReference type="ARBA" id="ARBA00022679"/>
    </source>
</evidence>
<dbReference type="Gene3D" id="1.20.5.1930">
    <property type="match status" value="1"/>
</dbReference>
<keyword evidence="13" id="KW-0408">Iron</keyword>
<dbReference type="OrthoDB" id="9797605at2"/>
<keyword evidence="15" id="KW-0411">Iron-sulfur</keyword>
<dbReference type="SMART" id="SM00387">
    <property type="entry name" value="HATPase_c"/>
    <property type="match status" value="1"/>
</dbReference>
<evidence type="ECO:0000256" key="17">
    <source>
        <dbReference type="ARBA" id="ARBA00030800"/>
    </source>
</evidence>
<dbReference type="Pfam" id="PF02518">
    <property type="entry name" value="HATPase_c"/>
    <property type="match status" value="1"/>
</dbReference>
<keyword evidence="9" id="KW-0597">Phosphoprotein</keyword>
<evidence type="ECO:0000256" key="4">
    <source>
        <dbReference type="ARBA" id="ARBA00004496"/>
    </source>
</evidence>
<comment type="cofactor">
    <cofactor evidence="2">
        <name>[4Fe-4S] cluster</name>
        <dbReference type="ChEBI" id="CHEBI:49883"/>
    </cofactor>
</comment>
<dbReference type="InterPro" id="IPR032244">
    <property type="entry name" value="LapD_MoxY_N"/>
</dbReference>
<evidence type="ECO:0000256" key="5">
    <source>
        <dbReference type="ARBA" id="ARBA00012438"/>
    </source>
</evidence>
<dbReference type="PATRIC" id="fig|1632867.3.peg.3417"/>
<accession>A0A0F3IEL0</accession>
<proteinExistence type="predicted"/>
<dbReference type="Proteomes" id="UP000033684">
    <property type="component" value="Unassembled WGS sequence"/>
</dbReference>
<feature type="domain" description="HAMP" evidence="20">
    <location>
        <begin position="177"/>
        <end position="229"/>
    </location>
</feature>
<name>A0A0F3IEL0_9GAMM</name>
<feature type="transmembrane region" description="Helical" evidence="18">
    <location>
        <begin position="156"/>
        <end position="176"/>
    </location>
</feature>
<protein>
    <recommendedName>
        <fullName evidence="6">Oxygen sensor histidine kinase NreB</fullName>
        <ecNumber evidence="5">2.7.13.3</ecNumber>
    </recommendedName>
    <alternativeName>
        <fullName evidence="17">Nitrogen regulation protein B</fullName>
    </alternativeName>
</protein>
<evidence type="ECO:0000256" key="14">
    <source>
        <dbReference type="ARBA" id="ARBA00023012"/>
    </source>
</evidence>
<evidence type="ECO:0000259" key="20">
    <source>
        <dbReference type="PROSITE" id="PS50885"/>
    </source>
</evidence>
<evidence type="ECO:0000256" key="3">
    <source>
        <dbReference type="ARBA" id="ARBA00004370"/>
    </source>
</evidence>
<dbReference type="EMBL" id="LAJX01000281">
    <property type="protein sequence ID" value="KJV05186.1"/>
    <property type="molecule type" value="Genomic_DNA"/>
</dbReference>
<feature type="domain" description="Histidine kinase" evidence="19">
    <location>
        <begin position="248"/>
        <end position="440"/>
    </location>
</feature>
<comment type="function">
    <text evidence="16">Member of the two-component regulatory system NreB/NreC involved in the control of dissimilatory nitrate/nitrite reduction in response to oxygen. NreB functions as a direct oxygen sensor histidine kinase which is autophosphorylated, in the absence of oxygen, probably at the conserved histidine residue, and transfers its phosphate group probably to a conserved aspartate residue of NreC. NreB/NreC activates the expression of the nitrate (narGHJI) and nitrite (nir) reductase operons, as well as the putative nitrate transporter gene narT.</text>
</comment>
<comment type="catalytic activity">
    <reaction evidence="1">
        <text>ATP + protein L-histidine = ADP + protein N-phospho-L-histidine.</text>
        <dbReference type="EC" id="2.7.13.3"/>
    </reaction>
</comment>
<feature type="transmembrane region" description="Helical" evidence="18">
    <location>
        <begin position="12"/>
        <end position="33"/>
    </location>
</feature>
<dbReference type="SUPFAM" id="SSF55874">
    <property type="entry name" value="ATPase domain of HSP90 chaperone/DNA topoisomerase II/histidine kinase"/>
    <property type="match status" value="1"/>
</dbReference>
<keyword evidence="14" id="KW-0902">Two-component regulatory system</keyword>
<evidence type="ECO:0000313" key="22">
    <source>
        <dbReference type="Proteomes" id="UP000033684"/>
    </source>
</evidence>
<dbReference type="PANTHER" id="PTHR24421">
    <property type="entry name" value="NITRATE/NITRITE SENSOR PROTEIN NARX-RELATED"/>
    <property type="match status" value="1"/>
</dbReference>
<keyword evidence="12 21" id="KW-0418">Kinase</keyword>
<dbReference type="GO" id="GO:0005737">
    <property type="term" value="C:cytoplasm"/>
    <property type="evidence" value="ECO:0007669"/>
    <property type="project" value="UniProtKB-SubCell"/>
</dbReference>
<evidence type="ECO:0000256" key="11">
    <source>
        <dbReference type="ARBA" id="ARBA00022723"/>
    </source>
</evidence>
<dbReference type="GO" id="GO:0016020">
    <property type="term" value="C:membrane"/>
    <property type="evidence" value="ECO:0007669"/>
    <property type="project" value="UniProtKB-SubCell"/>
</dbReference>
<dbReference type="InterPro" id="IPR005467">
    <property type="entry name" value="His_kinase_dom"/>
</dbReference>
<keyword evidence="8" id="KW-0963">Cytoplasm</keyword>
<evidence type="ECO:0000256" key="16">
    <source>
        <dbReference type="ARBA" id="ARBA00024827"/>
    </source>
</evidence>
<evidence type="ECO:0000256" key="12">
    <source>
        <dbReference type="ARBA" id="ARBA00022777"/>
    </source>
</evidence>
<dbReference type="PRINTS" id="PR00344">
    <property type="entry name" value="BCTRLSENSOR"/>
</dbReference>
<dbReference type="InterPro" id="IPR050482">
    <property type="entry name" value="Sensor_HK_TwoCompSys"/>
</dbReference>
<reference evidence="21 22" key="2">
    <citation type="journal article" date="2016" name="Microb. Ecol.">
        <title>Genome Characteristics of a Novel Type I Methanotroph (Sn10-6) Isolated from a Flooded Indian Rice Field.</title>
        <authorList>
            <person name="Rahalkar M.C."/>
            <person name="Pandit P.S."/>
            <person name="Dhakephalkar P.K."/>
            <person name="Pore S."/>
            <person name="Arora P."/>
            <person name="Kapse N."/>
        </authorList>
    </citation>
    <scope>NUCLEOTIDE SEQUENCE [LARGE SCALE GENOMIC DNA]</scope>
    <source>
        <strain evidence="21 22">Sn10-6</strain>
    </source>
</reference>
<dbReference type="GO" id="GO:0046872">
    <property type="term" value="F:metal ion binding"/>
    <property type="evidence" value="ECO:0007669"/>
    <property type="project" value="UniProtKB-KW"/>
</dbReference>
<organism evidence="21 22">
    <name type="scientific">Methylocucumis oryzae</name>
    <dbReference type="NCBI Taxonomy" id="1632867"/>
    <lineage>
        <taxon>Bacteria</taxon>
        <taxon>Pseudomonadati</taxon>
        <taxon>Pseudomonadota</taxon>
        <taxon>Gammaproteobacteria</taxon>
        <taxon>Methylococcales</taxon>
        <taxon>Methylococcaceae</taxon>
        <taxon>Methylocucumis</taxon>
    </lineage>
</organism>